<organism evidence="10 11">
    <name type="scientific">Lentzea jiangxiensis</name>
    <dbReference type="NCBI Taxonomy" id="641025"/>
    <lineage>
        <taxon>Bacteria</taxon>
        <taxon>Bacillati</taxon>
        <taxon>Actinomycetota</taxon>
        <taxon>Actinomycetes</taxon>
        <taxon>Pseudonocardiales</taxon>
        <taxon>Pseudonocardiaceae</taxon>
        <taxon>Lentzea</taxon>
    </lineage>
</organism>
<dbReference type="Pfam" id="PF00072">
    <property type="entry name" value="Response_reg"/>
    <property type="match status" value="1"/>
</dbReference>
<dbReference type="InterPro" id="IPR001789">
    <property type="entry name" value="Sig_transdc_resp-reg_receiver"/>
</dbReference>
<dbReference type="InterPro" id="IPR036388">
    <property type="entry name" value="WH-like_DNA-bd_sf"/>
</dbReference>
<feature type="DNA-binding region" description="OmpR/PhoB-type" evidence="7">
    <location>
        <begin position="130"/>
        <end position="228"/>
    </location>
</feature>
<keyword evidence="4 7" id="KW-0238">DNA-binding</keyword>
<dbReference type="GO" id="GO:0006355">
    <property type="term" value="P:regulation of DNA-templated transcription"/>
    <property type="evidence" value="ECO:0007669"/>
    <property type="project" value="InterPro"/>
</dbReference>
<feature type="domain" description="Response regulatory" evidence="8">
    <location>
        <begin position="8"/>
        <end position="122"/>
    </location>
</feature>
<evidence type="ECO:0000256" key="4">
    <source>
        <dbReference type="ARBA" id="ARBA00023125"/>
    </source>
</evidence>
<dbReference type="EMBL" id="FNIX01000002">
    <property type="protein sequence ID" value="SDO39957.1"/>
    <property type="molecule type" value="Genomic_DNA"/>
</dbReference>
<evidence type="ECO:0000256" key="3">
    <source>
        <dbReference type="ARBA" id="ARBA00023015"/>
    </source>
</evidence>
<evidence type="ECO:0000313" key="10">
    <source>
        <dbReference type="EMBL" id="SDO39957.1"/>
    </source>
</evidence>
<protein>
    <submittedName>
        <fullName evidence="10">DNA-binding response regulator, OmpR family, contains REC and winged-helix (WHTH) domain</fullName>
    </submittedName>
</protein>
<evidence type="ECO:0000256" key="6">
    <source>
        <dbReference type="PROSITE-ProRule" id="PRU00169"/>
    </source>
</evidence>
<keyword evidence="5" id="KW-0804">Transcription</keyword>
<dbReference type="PANTHER" id="PTHR48111">
    <property type="entry name" value="REGULATOR OF RPOS"/>
    <property type="match status" value="1"/>
</dbReference>
<dbReference type="CDD" id="cd19935">
    <property type="entry name" value="REC_OmpR_CusR-like"/>
    <property type="match status" value="1"/>
</dbReference>
<gene>
    <name evidence="10" type="ORF">SAMN05421507_102408</name>
</gene>
<dbReference type="InterPro" id="IPR039420">
    <property type="entry name" value="WalR-like"/>
</dbReference>
<dbReference type="Gene3D" id="3.40.50.2300">
    <property type="match status" value="1"/>
</dbReference>
<dbReference type="Proteomes" id="UP000199691">
    <property type="component" value="Unassembled WGS sequence"/>
</dbReference>
<dbReference type="SMART" id="SM00448">
    <property type="entry name" value="REC"/>
    <property type="match status" value="1"/>
</dbReference>
<dbReference type="PROSITE" id="PS50110">
    <property type="entry name" value="RESPONSE_REGULATORY"/>
    <property type="match status" value="1"/>
</dbReference>
<keyword evidence="11" id="KW-1185">Reference proteome</keyword>
<dbReference type="Gene3D" id="1.10.10.10">
    <property type="entry name" value="Winged helix-like DNA-binding domain superfamily/Winged helix DNA-binding domain"/>
    <property type="match status" value="1"/>
</dbReference>
<dbReference type="PROSITE" id="PS51755">
    <property type="entry name" value="OMPR_PHOB"/>
    <property type="match status" value="1"/>
</dbReference>
<keyword evidence="1 6" id="KW-0597">Phosphoprotein</keyword>
<name>A0A1H0J897_9PSEU</name>
<evidence type="ECO:0000256" key="7">
    <source>
        <dbReference type="PROSITE-ProRule" id="PRU01091"/>
    </source>
</evidence>
<dbReference type="InterPro" id="IPR011006">
    <property type="entry name" value="CheY-like_superfamily"/>
</dbReference>
<dbReference type="PANTHER" id="PTHR48111:SF36">
    <property type="entry name" value="TRANSCRIPTIONAL REGULATORY PROTEIN CUTR"/>
    <property type="match status" value="1"/>
</dbReference>
<proteinExistence type="predicted"/>
<evidence type="ECO:0000259" key="9">
    <source>
        <dbReference type="PROSITE" id="PS51755"/>
    </source>
</evidence>
<feature type="domain" description="OmpR/PhoB-type" evidence="9">
    <location>
        <begin position="130"/>
        <end position="228"/>
    </location>
</feature>
<dbReference type="SUPFAM" id="SSF52172">
    <property type="entry name" value="CheY-like"/>
    <property type="match status" value="1"/>
</dbReference>
<dbReference type="GO" id="GO:0005829">
    <property type="term" value="C:cytosol"/>
    <property type="evidence" value="ECO:0007669"/>
    <property type="project" value="TreeGrafter"/>
</dbReference>
<evidence type="ECO:0000256" key="1">
    <source>
        <dbReference type="ARBA" id="ARBA00022553"/>
    </source>
</evidence>
<dbReference type="SUPFAM" id="SSF46894">
    <property type="entry name" value="C-terminal effector domain of the bipartite response regulators"/>
    <property type="match status" value="1"/>
</dbReference>
<dbReference type="Pfam" id="PF00486">
    <property type="entry name" value="Trans_reg_C"/>
    <property type="match status" value="1"/>
</dbReference>
<evidence type="ECO:0000256" key="2">
    <source>
        <dbReference type="ARBA" id="ARBA00023012"/>
    </source>
</evidence>
<reference evidence="11" key="1">
    <citation type="submission" date="2016-10" db="EMBL/GenBank/DDBJ databases">
        <authorList>
            <person name="Varghese N."/>
            <person name="Submissions S."/>
        </authorList>
    </citation>
    <scope>NUCLEOTIDE SEQUENCE [LARGE SCALE GENOMIC DNA]</scope>
    <source>
        <strain evidence="11">CGMCC 4.6609</strain>
    </source>
</reference>
<evidence type="ECO:0000256" key="5">
    <source>
        <dbReference type="ARBA" id="ARBA00023163"/>
    </source>
</evidence>
<dbReference type="InterPro" id="IPR016032">
    <property type="entry name" value="Sig_transdc_resp-reg_C-effctor"/>
</dbReference>
<dbReference type="CDD" id="cd00383">
    <property type="entry name" value="trans_reg_C"/>
    <property type="match status" value="1"/>
</dbReference>
<evidence type="ECO:0000313" key="11">
    <source>
        <dbReference type="Proteomes" id="UP000199691"/>
    </source>
</evidence>
<sequence>MRHAAPMRVLVVEDDPRLADLLTRGLTAEGFAVDVERTGTDGLWRAREHPYDVIVLDIMLPGLNGYRVCQELRDAGVWTPILMLTAKDGEFDEAEGLDTGADDYLTKPFSYVVLVARLRALARRSRTAQPVLLRAGDLVLDPVSRECHRGTTRIDLKAKEFSVLNFLLRHTNEVVTKSEIIDGVWDSAQDPDPNLVEVYISALRRKIDTPFDRRSITTVRGVGYRLVDR</sequence>
<keyword evidence="2" id="KW-0902">Two-component regulatory system</keyword>
<keyword evidence="3" id="KW-0805">Transcription regulation</keyword>
<dbReference type="STRING" id="641025.SAMN05421507_102408"/>
<dbReference type="Gene3D" id="6.10.250.690">
    <property type="match status" value="1"/>
</dbReference>
<dbReference type="GO" id="GO:0000976">
    <property type="term" value="F:transcription cis-regulatory region binding"/>
    <property type="evidence" value="ECO:0007669"/>
    <property type="project" value="TreeGrafter"/>
</dbReference>
<accession>A0A1H0J897</accession>
<dbReference type="SMART" id="SM00862">
    <property type="entry name" value="Trans_reg_C"/>
    <property type="match status" value="1"/>
</dbReference>
<dbReference type="GO" id="GO:0000156">
    <property type="term" value="F:phosphorelay response regulator activity"/>
    <property type="evidence" value="ECO:0007669"/>
    <property type="project" value="TreeGrafter"/>
</dbReference>
<dbReference type="FunFam" id="3.40.50.2300:FF:000002">
    <property type="entry name" value="DNA-binding response regulator PhoP"/>
    <property type="match status" value="1"/>
</dbReference>
<evidence type="ECO:0000259" key="8">
    <source>
        <dbReference type="PROSITE" id="PS50110"/>
    </source>
</evidence>
<dbReference type="GO" id="GO:0032993">
    <property type="term" value="C:protein-DNA complex"/>
    <property type="evidence" value="ECO:0007669"/>
    <property type="project" value="TreeGrafter"/>
</dbReference>
<dbReference type="FunFam" id="1.10.10.10:FF:000005">
    <property type="entry name" value="Two-component system response regulator"/>
    <property type="match status" value="1"/>
</dbReference>
<dbReference type="InterPro" id="IPR001867">
    <property type="entry name" value="OmpR/PhoB-type_DNA-bd"/>
</dbReference>
<dbReference type="AlphaFoldDB" id="A0A1H0J897"/>
<feature type="modified residue" description="4-aspartylphosphate" evidence="6">
    <location>
        <position position="57"/>
    </location>
</feature>